<dbReference type="PANTHER" id="PTHR43214">
    <property type="entry name" value="TWO-COMPONENT RESPONSE REGULATOR"/>
    <property type="match status" value="1"/>
</dbReference>
<dbReference type="InterPro" id="IPR016032">
    <property type="entry name" value="Sig_transdc_resp-reg_C-effctor"/>
</dbReference>
<gene>
    <name evidence="5" type="ORF">UFOPK2366_00446</name>
</gene>
<proteinExistence type="predicted"/>
<dbReference type="Pfam" id="PF00196">
    <property type="entry name" value="GerE"/>
    <property type="match status" value="1"/>
</dbReference>
<dbReference type="SUPFAM" id="SSF46894">
    <property type="entry name" value="C-terminal effector domain of the bipartite response regulators"/>
    <property type="match status" value="1"/>
</dbReference>
<dbReference type="InterPro" id="IPR001789">
    <property type="entry name" value="Sig_transdc_resp-reg_receiver"/>
</dbReference>
<dbReference type="PRINTS" id="PR00038">
    <property type="entry name" value="HTHLUXR"/>
</dbReference>
<dbReference type="InterPro" id="IPR011006">
    <property type="entry name" value="CheY-like_superfamily"/>
</dbReference>
<sequence>MIRILIADDHALVRNGLDQWLSSIEDLEVVGLASNGREAVDLACELLPDIVLMDLSMPVMDGITAMSELATKAPQISIIALTTTGDPQQVNAALDAGAMGYMLKDVEPEVLVANIRAVAVGGLALSPSIAANLFKAGRGPRAIYDSLTPREQEILLLIAAGNPNKQIGRALGISDKTVKAHCGRIFQRLGVRDRTQAAVWVMRIAPNEGDTQ</sequence>
<dbReference type="InterPro" id="IPR039420">
    <property type="entry name" value="WalR-like"/>
</dbReference>
<dbReference type="CDD" id="cd17535">
    <property type="entry name" value="REC_NarL-like"/>
    <property type="match status" value="1"/>
</dbReference>
<dbReference type="GO" id="GO:0006355">
    <property type="term" value="P:regulation of DNA-templated transcription"/>
    <property type="evidence" value="ECO:0007669"/>
    <property type="project" value="InterPro"/>
</dbReference>
<dbReference type="PROSITE" id="PS00622">
    <property type="entry name" value="HTH_LUXR_1"/>
    <property type="match status" value="1"/>
</dbReference>
<dbReference type="SMART" id="SM00448">
    <property type="entry name" value="REC"/>
    <property type="match status" value="1"/>
</dbReference>
<dbReference type="CDD" id="cd06170">
    <property type="entry name" value="LuxR_C_like"/>
    <property type="match status" value="1"/>
</dbReference>
<dbReference type="SMART" id="SM00421">
    <property type="entry name" value="HTH_LUXR"/>
    <property type="match status" value="1"/>
</dbReference>
<evidence type="ECO:0000256" key="1">
    <source>
        <dbReference type="ARBA" id="ARBA00022553"/>
    </source>
</evidence>
<dbReference type="PROSITE" id="PS50043">
    <property type="entry name" value="HTH_LUXR_2"/>
    <property type="match status" value="1"/>
</dbReference>
<dbReference type="EMBL" id="CAEZXM010000060">
    <property type="protein sequence ID" value="CAB4685105.1"/>
    <property type="molecule type" value="Genomic_DNA"/>
</dbReference>
<organism evidence="5">
    <name type="scientific">freshwater metagenome</name>
    <dbReference type="NCBI Taxonomy" id="449393"/>
    <lineage>
        <taxon>unclassified sequences</taxon>
        <taxon>metagenomes</taxon>
        <taxon>ecological metagenomes</taxon>
    </lineage>
</organism>
<dbReference type="Gene3D" id="3.40.50.2300">
    <property type="match status" value="1"/>
</dbReference>
<dbReference type="AlphaFoldDB" id="A0A6J6NK51"/>
<dbReference type="GO" id="GO:0000160">
    <property type="term" value="P:phosphorelay signal transduction system"/>
    <property type="evidence" value="ECO:0007669"/>
    <property type="project" value="InterPro"/>
</dbReference>
<keyword evidence="1" id="KW-0597">Phosphoprotein</keyword>
<dbReference type="InterPro" id="IPR058245">
    <property type="entry name" value="NreC/VraR/RcsB-like_REC"/>
</dbReference>
<dbReference type="InterPro" id="IPR000792">
    <property type="entry name" value="Tscrpt_reg_LuxR_C"/>
</dbReference>
<dbReference type="GO" id="GO:0003677">
    <property type="term" value="F:DNA binding"/>
    <property type="evidence" value="ECO:0007669"/>
    <property type="project" value="UniProtKB-KW"/>
</dbReference>
<accession>A0A6J6NK51</accession>
<evidence type="ECO:0000313" key="5">
    <source>
        <dbReference type="EMBL" id="CAB4685105.1"/>
    </source>
</evidence>
<evidence type="ECO:0000259" key="3">
    <source>
        <dbReference type="PROSITE" id="PS50043"/>
    </source>
</evidence>
<reference evidence="5" key="1">
    <citation type="submission" date="2020-05" db="EMBL/GenBank/DDBJ databases">
        <authorList>
            <person name="Chiriac C."/>
            <person name="Salcher M."/>
            <person name="Ghai R."/>
            <person name="Kavagutti S V."/>
        </authorList>
    </citation>
    <scope>NUCLEOTIDE SEQUENCE</scope>
</reference>
<feature type="domain" description="HTH luxR-type" evidence="3">
    <location>
        <begin position="140"/>
        <end position="205"/>
    </location>
</feature>
<dbReference type="SUPFAM" id="SSF52172">
    <property type="entry name" value="CheY-like"/>
    <property type="match status" value="1"/>
</dbReference>
<keyword evidence="2" id="KW-0238">DNA-binding</keyword>
<dbReference type="PROSITE" id="PS50110">
    <property type="entry name" value="RESPONSE_REGULATORY"/>
    <property type="match status" value="1"/>
</dbReference>
<name>A0A6J6NK51_9ZZZZ</name>
<dbReference type="Pfam" id="PF00072">
    <property type="entry name" value="Response_reg"/>
    <property type="match status" value="1"/>
</dbReference>
<protein>
    <submittedName>
        <fullName evidence="5">Unannotated protein</fullName>
    </submittedName>
</protein>
<evidence type="ECO:0000259" key="4">
    <source>
        <dbReference type="PROSITE" id="PS50110"/>
    </source>
</evidence>
<evidence type="ECO:0000256" key="2">
    <source>
        <dbReference type="ARBA" id="ARBA00023125"/>
    </source>
</evidence>
<feature type="domain" description="Response regulatory" evidence="4">
    <location>
        <begin position="3"/>
        <end position="119"/>
    </location>
</feature>